<protein>
    <recommendedName>
        <fullName evidence="4">DNA primase/nucleoside triphosphatase C-terminal domain-containing protein</fullName>
    </recommendedName>
</protein>
<evidence type="ECO:0000313" key="2">
    <source>
        <dbReference type="EMBL" id="NUB18471.1"/>
    </source>
</evidence>
<accession>A0ABX2KPD2</accession>
<gene>
    <name evidence="2" type="ORF">GBZ26_04435</name>
</gene>
<organism evidence="2 3">
    <name type="scientific">Azospirillum formosense</name>
    <dbReference type="NCBI Taxonomy" id="861533"/>
    <lineage>
        <taxon>Bacteria</taxon>
        <taxon>Pseudomonadati</taxon>
        <taxon>Pseudomonadota</taxon>
        <taxon>Alphaproteobacteria</taxon>
        <taxon>Rhodospirillales</taxon>
        <taxon>Azospirillaceae</taxon>
        <taxon>Azospirillum</taxon>
    </lineage>
</organism>
<sequence>MTAPADHGPVNGEAMPAGRRRAATIDPETQATYRLWMELVRVARDIGGRDAARRVWEQSPLPRLDRSPGERDWIDSFLAEVTEPSAGSRLQAEALWQAYLDWCAPRGVDPFTRKRFLQLVAERLRRQKASTIHFLNIRLRVR</sequence>
<keyword evidence="3" id="KW-1185">Reference proteome</keyword>
<dbReference type="RefSeq" id="WP_174437775.1">
    <property type="nucleotide sequence ID" value="NZ_BAABCC010000005.1"/>
</dbReference>
<name>A0ABX2KPD2_9PROT</name>
<comment type="caution">
    <text evidence="2">The sequence shown here is derived from an EMBL/GenBank/DDBJ whole genome shotgun (WGS) entry which is preliminary data.</text>
</comment>
<evidence type="ECO:0000313" key="3">
    <source>
        <dbReference type="Proteomes" id="UP000639419"/>
    </source>
</evidence>
<evidence type="ECO:0000256" key="1">
    <source>
        <dbReference type="SAM" id="MobiDB-lite"/>
    </source>
</evidence>
<dbReference type="Proteomes" id="UP000639419">
    <property type="component" value="Unassembled WGS sequence"/>
</dbReference>
<proteinExistence type="predicted"/>
<dbReference type="EMBL" id="WHOR01000018">
    <property type="protein sequence ID" value="NUB18471.1"/>
    <property type="molecule type" value="Genomic_DNA"/>
</dbReference>
<feature type="region of interest" description="Disordered" evidence="1">
    <location>
        <begin position="1"/>
        <end position="21"/>
    </location>
</feature>
<evidence type="ECO:0008006" key="4">
    <source>
        <dbReference type="Google" id="ProtNLM"/>
    </source>
</evidence>
<reference evidence="2 3" key="1">
    <citation type="submission" date="2019-10" db="EMBL/GenBank/DDBJ databases">
        <title>Genome sequence of Azospirillum formosense CC-Nfb-7.</title>
        <authorList>
            <person name="Ambrosini A."/>
            <person name="Sant'Anna F.H."/>
            <person name="Cassan F.D."/>
            <person name="Souza E.M."/>
            <person name="Passaglia L.M.P."/>
        </authorList>
    </citation>
    <scope>NUCLEOTIDE SEQUENCE [LARGE SCALE GENOMIC DNA]</scope>
    <source>
        <strain evidence="2 3">CC-NFb-7</strain>
    </source>
</reference>